<reference evidence="1 2" key="1">
    <citation type="journal article" date="2020" name="Appl. Environ. Microbiol.">
        <title>Genomic Characteristics of a Novel Species of Ammonia-Oxidizing Archaea from the Jiulong River Estuary.</title>
        <authorList>
            <person name="Zou D."/>
            <person name="Wan R."/>
            <person name="Han L."/>
            <person name="Xu M.N."/>
            <person name="Liu Y."/>
            <person name="Liu H."/>
            <person name="Kao S.J."/>
            <person name="Li M."/>
        </authorList>
    </citation>
    <scope>NUCLEOTIDE SEQUENCE [LARGE SCALE GENOMIC DNA]</scope>
    <source>
        <strain evidence="1">S2bin1</strain>
    </source>
</reference>
<gene>
    <name evidence="1" type="ORF">H2B01_01060</name>
</gene>
<evidence type="ECO:0000313" key="2">
    <source>
        <dbReference type="Proteomes" id="UP000591542"/>
    </source>
</evidence>
<dbReference type="EMBL" id="JACEMX010000027">
    <property type="protein sequence ID" value="MBA4462760.1"/>
    <property type="molecule type" value="Genomic_DNA"/>
</dbReference>
<dbReference type="Proteomes" id="UP000591542">
    <property type="component" value="Unassembled WGS sequence"/>
</dbReference>
<comment type="caution">
    <text evidence="1">The sequence shown here is derived from an EMBL/GenBank/DDBJ whole genome shotgun (WGS) entry which is preliminary data.</text>
</comment>
<evidence type="ECO:0000313" key="1">
    <source>
        <dbReference type="EMBL" id="MBA4462760.1"/>
    </source>
</evidence>
<name>A0AC60W6G4_9ARCH</name>
<accession>A0AC60W6G4</accession>
<protein>
    <submittedName>
        <fullName evidence="1">Uncharacterized protein</fullName>
    </submittedName>
</protein>
<organism evidence="1 2">
    <name type="scientific">Candidatus Nitrosomaritimum aestuariumsis</name>
    <dbReference type="NCBI Taxonomy" id="3342354"/>
    <lineage>
        <taxon>Archaea</taxon>
        <taxon>Nitrososphaerota</taxon>
        <taxon>Nitrososphaeria</taxon>
        <taxon>Nitrosopumilales</taxon>
        <taxon>Nitrosopumilaceae</taxon>
        <taxon>Candidatus Nitrosomaritimum</taxon>
    </lineage>
</organism>
<sequence length="86" mass="10371">MKKLDISSSLEEKIYDCKYEKNSLSQIYTYFPLEETEKQEILKAVQKEKDTINFKSIFSDKVSEDEWNKNKEQIKKKFHDELLDID</sequence>
<proteinExistence type="predicted"/>